<feature type="domain" description="C2H2-type" evidence="2">
    <location>
        <begin position="233"/>
        <end position="255"/>
    </location>
</feature>
<feature type="compositionally biased region" description="Polar residues" evidence="1">
    <location>
        <begin position="138"/>
        <end position="156"/>
    </location>
</feature>
<evidence type="ECO:0000256" key="1">
    <source>
        <dbReference type="SAM" id="MobiDB-lite"/>
    </source>
</evidence>
<dbReference type="SMART" id="SM00355">
    <property type="entry name" value="ZnF_C2H2"/>
    <property type="match status" value="2"/>
</dbReference>
<dbReference type="OMA" id="GHEEYHG"/>
<name>V4CE10_LOTGI</name>
<dbReference type="KEGG" id="lgi:LOTGIDRAFT_238678"/>
<evidence type="ECO:0000313" key="4">
    <source>
        <dbReference type="Proteomes" id="UP000030746"/>
    </source>
</evidence>
<feature type="compositionally biased region" description="Polar residues" evidence="1">
    <location>
        <begin position="851"/>
        <end position="877"/>
    </location>
</feature>
<feature type="compositionally biased region" description="Low complexity" evidence="1">
    <location>
        <begin position="1054"/>
        <end position="1069"/>
    </location>
</feature>
<feature type="region of interest" description="Disordered" evidence="1">
    <location>
        <begin position="692"/>
        <end position="712"/>
    </location>
</feature>
<dbReference type="RefSeq" id="XP_009049148.1">
    <property type="nucleotide sequence ID" value="XM_009050900.1"/>
</dbReference>
<protein>
    <recommendedName>
        <fullName evidence="2">C2H2-type domain-containing protein</fullName>
    </recommendedName>
</protein>
<feature type="region of interest" description="Disordered" evidence="1">
    <location>
        <begin position="1052"/>
        <end position="1073"/>
    </location>
</feature>
<dbReference type="HOGENOM" id="CLU_266603_0_0_1"/>
<dbReference type="SUPFAM" id="SSF57667">
    <property type="entry name" value="beta-beta-alpha zinc fingers"/>
    <property type="match status" value="1"/>
</dbReference>
<evidence type="ECO:0000259" key="2">
    <source>
        <dbReference type="PROSITE" id="PS00028"/>
    </source>
</evidence>
<feature type="compositionally biased region" description="Polar residues" evidence="1">
    <location>
        <begin position="82"/>
        <end position="92"/>
    </location>
</feature>
<dbReference type="OrthoDB" id="5877502at2759"/>
<dbReference type="SMART" id="SM00451">
    <property type="entry name" value="ZnF_U1"/>
    <property type="match status" value="2"/>
</dbReference>
<dbReference type="GO" id="GO:0008270">
    <property type="term" value="F:zinc ion binding"/>
    <property type="evidence" value="ECO:0007669"/>
    <property type="project" value="InterPro"/>
</dbReference>
<dbReference type="Gene3D" id="3.30.160.60">
    <property type="entry name" value="Classic Zinc Finger"/>
    <property type="match status" value="2"/>
</dbReference>
<dbReference type="Pfam" id="PF12874">
    <property type="entry name" value="zf-met"/>
    <property type="match status" value="2"/>
</dbReference>
<dbReference type="GO" id="GO:0003727">
    <property type="term" value="F:single-stranded RNA binding"/>
    <property type="evidence" value="ECO:0007669"/>
    <property type="project" value="TreeGrafter"/>
</dbReference>
<dbReference type="AlphaFoldDB" id="V4CE10"/>
<feature type="compositionally biased region" description="Polar residues" evidence="1">
    <location>
        <begin position="208"/>
        <end position="217"/>
    </location>
</feature>
<evidence type="ECO:0000313" key="3">
    <source>
        <dbReference type="EMBL" id="ESP00185.1"/>
    </source>
</evidence>
<dbReference type="GO" id="GO:0071011">
    <property type="term" value="C:precatalytic spliceosome"/>
    <property type="evidence" value="ECO:0007669"/>
    <property type="project" value="TreeGrafter"/>
</dbReference>
<feature type="compositionally biased region" description="Polar residues" evidence="1">
    <location>
        <begin position="885"/>
        <end position="901"/>
    </location>
</feature>
<feature type="region of interest" description="Disordered" evidence="1">
    <location>
        <begin position="612"/>
        <end position="657"/>
    </location>
</feature>
<feature type="compositionally biased region" description="Low complexity" evidence="1">
    <location>
        <begin position="93"/>
        <end position="108"/>
    </location>
</feature>
<dbReference type="EMBL" id="KB200828">
    <property type="protein sequence ID" value="ESP00185.1"/>
    <property type="molecule type" value="Genomic_DNA"/>
</dbReference>
<sequence>MSRFGGFGRGGPRFGADPYRQDAHWQVGSGVGGWPRSGWGRGGSGSQDNRQPRPRFSSRNNKYEPRFSGNNNNASPRPLLGSSPSTLLKSVKTSTAETGGTVTGVGNKRGTESSNSTQEAAGQKTKPLAVKSGLLPTPNISTADTKLNSPISNNGDSSARSKSAAPPTTTTSIKSSSSSITPTKSILKVSSSTSISKSSPSTTAVSTNSNVKASTGQLEIEKSSSSEEDDNYCSFCKIKFTSSENYTKHTRGLMHTQKVMEVENGKKECKEEPESSKDFSTPSGRSSQSFIKQKPKNTPTPKIRTENIKLKSIFDHKPNVNQKEDYGYGDDRNYQGQDQEFFYDKDPALAKYGLSKELLDTANLEPVIKPPKERDLNPEECGKKRFHTDYHCKLCNVKCTGAQSFQAHLAGNKHSTNVDNYYTTGKSTVKRTDVSLVPCNRKSLTKELTSINTEPIVGLSYVTEFHKEDAKAVVNCVCNLCESKCDEHTIVPHLLGSRHRLNYMKEHHIEFHDHCKKYGGKKNQTQYIAELTADIEKIDGKGEPAVKMCVEEKFVEEIYASETLLTTRRPPLLKRPGPAGDKLEGAKRNKFEAYDESENYQSEEYGDYGGYNEPMKKGSRHHDAVPSNDFREDYGDEQYGQDHYGNEEYGSGQYGGDQYSNKQYDPDSNEKYCNDQYTNDQFGVDRYVSDGMRRDEYPHGRGEREEEKDRFSQEGYLTKEDIYRMDPYSEHSNDGYPSTELIVKEYGHAKEAPRSLMDDFLKSEEPLLDEFPQSRDRTYGGYSKFKEPLIRNPPLLGRDPEPLLKDLPILKEPLLKNPPVSREPLMNLPFSGPVRQPLLQSPEGEYGQGRSWDNTDTQQSHISRSWDNGGVQQSHRSTSWDKDSTQPSQNSQSDYSYSGHNNYRPPYKDSSADRYSGYLELPNDPPVPPVPQEAPPLPSKSYEEELAERQREEKLIEERIEKEVQNRLQNILSMKKPDPDRKSSRSGGMSDMSVLMQSLSNSLISNEDEAEMALQVSNALTQALLKYRLKTLPPEMVKDALPNYGEIVSQLDVSQSPASSKSLKSTPATPDTSYLHNQNIPGLMSTSQWPVSSNAAQMPMQVDQYNIMSQWPQMVQPDNQLATLQQPLQSQYMQQQITPQSLMSQQTSSASQPLIIPSPPAQLVHHAMGYSKKKQSNPQNEQQFMSPSSSTPQMVPPISENVSGASNLGSVSKSYYSDVPPEYLHHRLLQGPPSVSRPQRRP</sequence>
<feature type="compositionally biased region" description="Basic and acidic residues" evidence="1">
    <location>
        <begin position="263"/>
        <end position="277"/>
    </location>
</feature>
<feature type="compositionally biased region" description="Pro residues" evidence="1">
    <location>
        <begin position="923"/>
        <end position="938"/>
    </location>
</feature>
<organism evidence="3 4">
    <name type="scientific">Lottia gigantea</name>
    <name type="common">Giant owl limpet</name>
    <dbReference type="NCBI Taxonomy" id="225164"/>
    <lineage>
        <taxon>Eukaryota</taxon>
        <taxon>Metazoa</taxon>
        <taxon>Spiralia</taxon>
        <taxon>Lophotrochozoa</taxon>
        <taxon>Mollusca</taxon>
        <taxon>Gastropoda</taxon>
        <taxon>Patellogastropoda</taxon>
        <taxon>Lottioidea</taxon>
        <taxon>Lottiidae</taxon>
        <taxon>Lottia</taxon>
    </lineage>
</organism>
<dbReference type="InterPro" id="IPR003604">
    <property type="entry name" value="Matrin/U1-like-C_Znf_C2H2"/>
</dbReference>
<keyword evidence="4" id="KW-1185">Reference proteome</keyword>
<dbReference type="Proteomes" id="UP000030746">
    <property type="component" value="Unassembled WGS sequence"/>
</dbReference>
<dbReference type="GO" id="GO:0003725">
    <property type="term" value="F:double-stranded RNA binding"/>
    <property type="evidence" value="ECO:0007669"/>
    <property type="project" value="TreeGrafter"/>
</dbReference>
<feature type="compositionally biased region" description="Basic and acidic residues" evidence="1">
    <location>
        <begin position="621"/>
        <end position="633"/>
    </location>
</feature>
<feature type="compositionally biased region" description="Polar residues" evidence="1">
    <location>
        <begin position="1176"/>
        <end position="1193"/>
    </location>
</feature>
<reference evidence="3 4" key="1">
    <citation type="journal article" date="2013" name="Nature">
        <title>Insights into bilaterian evolution from three spiralian genomes.</title>
        <authorList>
            <person name="Simakov O."/>
            <person name="Marletaz F."/>
            <person name="Cho S.J."/>
            <person name="Edsinger-Gonzales E."/>
            <person name="Havlak P."/>
            <person name="Hellsten U."/>
            <person name="Kuo D.H."/>
            <person name="Larsson T."/>
            <person name="Lv J."/>
            <person name="Arendt D."/>
            <person name="Savage R."/>
            <person name="Osoegawa K."/>
            <person name="de Jong P."/>
            <person name="Grimwood J."/>
            <person name="Chapman J.A."/>
            <person name="Shapiro H."/>
            <person name="Aerts A."/>
            <person name="Otillar R.P."/>
            <person name="Terry A.Y."/>
            <person name="Boore J.L."/>
            <person name="Grigoriev I.V."/>
            <person name="Lindberg D.R."/>
            <person name="Seaver E.C."/>
            <person name="Weisblat D.A."/>
            <person name="Putnam N.H."/>
            <person name="Rokhsar D.S."/>
        </authorList>
    </citation>
    <scope>NUCLEOTIDE SEQUENCE [LARGE SCALE GENOMIC DNA]</scope>
</reference>
<feature type="compositionally biased region" description="Gly residues" evidence="1">
    <location>
        <begin position="1"/>
        <end position="13"/>
    </location>
</feature>
<feature type="compositionally biased region" description="Polar residues" evidence="1">
    <location>
        <begin position="1200"/>
        <end position="1215"/>
    </location>
</feature>
<accession>V4CE10</accession>
<proteinExistence type="predicted"/>
<feature type="region of interest" description="Disordered" evidence="1">
    <location>
        <begin position="1223"/>
        <end position="1242"/>
    </location>
</feature>
<dbReference type="CTD" id="20250828"/>
<feature type="compositionally biased region" description="Basic and acidic residues" evidence="1">
    <location>
        <begin position="772"/>
        <end position="789"/>
    </location>
</feature>
<dbReference type="PANTHER" id="PTHR45762:SF3">
    <property type="entry name" value="ZINC-FINGER PROTEIN AT 72D, ISOFORM B"/>
    <property type="match status" value="1"/>
</dbReference>
<dbReference type="GeneID" id="20250828"/>
<feature type="compositionally biased region" description="Low complexity" evidence="1">
    <location>
        <begin position="157"/>
        <end position="207"/>
    </location>
</feature>
<feature type="compositionally biased region" description="Polar residues" evidence="1">
    <location>
        <begin position="278"/>
        <end position="300"/>
    </location>
</feature>
<feature type="region of interest" description="Disordered" evidence="1">
    <location>
        <begin position="263"/>
        <end position="304"/>
    </location>
</feature>
<dbReference type="InterPro" id="IPR013087">
    <property type="entry name" value="Znf_C2H2_type"/>
</dbReference>
<feature type="region of interest" description="Disordered" evidence="1">
    <location>
        <begin position="767"/>
        <end position="949"/>
    </location>
</feature>
<feature type="region of interest" description="Disordered" evidence="1">
    <location>
        <begin position="1"/>
        <end position="230"/>
    </location>
</feature>
<dbReference type="PROSITE" id="PS00028">
    <property type="entry name" value="ZINC_FINGER_C2H2_1"/>
    <property type="match status" value="1"/>
</dbReference>
<gene>
    <name evidence="3" type="ORF">LOTGIDRAFT_238678</name>
</gene>
<dbReference type="PANTHER" id="PTHR45762">
    <property type="entry name" value="ZINC FINGER RNA-BINDING PROTEIN"/>
    <property type="match status" value="1"/>
</dbReference>
<dbReference type="InterPro" id="IPR036236">
    <property type="entry name" value="Znf_C2H2_sf"/>
</dbReference>
<feature type="compositionally biased region" description="Gly residues" evidence="1">
    <location>
        <begin position="29"/>
        <end position="45"/>
    </location>
</feature>
<feature type="region of interest" description="Disordered" evidence="1">
    <location>
        <begin position="1170"/>
        <end position="1217"/>
    </location>
</feature>